<sequence length="432" mass="46525">MIRAILFALVALVSLQARAATDPQRVVSPGGIEAWLIEDHKVPVLSLRWSFLGGWALDPAGKEGLVEFACTLMDEGAGDLDSQTFQKKLADANIAFGISPERDRLSGSLKVLTQSRDLGVELAALALTKPRFDEDAVERMRAATLSNIQAELAKPGWIAGRALAEAIYGNHPYAHPQRGTLASVKTITGADMKAFMSQRLARDTLMVAVAGDIDAKTLGPLLDKLFGGLPATSPKVDIADVQLPTQGKTIVVERPIPQTIVVSATQGVRRSDPQWYAASLMNYVLGGGSFNSRLMEEIRDKRGLTYGVSSGLASYEHAASLQASGATKNQTAQQFVDLLKEEFKKMADRGVTQKELDEAKAYQTGSLPLSMTSTDKIAALLLQLRQDNLGIDYLKKRNAMINAVTLAEVNAVAKKLLDPAKLTVVMVGKPTQ</sequence>
<organism evidence="3 4">
    <name type="scientific">Roseiterribacter gracilis</name>
    <dbReference type="NCBI Taxonomy" id="2812848"/>
    <lineage>
        <taxon>Bacteria</taxon>
        <taxon>Pseudomonadati</taxon>
        <taxon>Pseudomonadota</taxon>
        <taxon>Alphaproteobacteria</taxon>
        <taxon>Rhodospirillales</taxon>
        <taxon>Roseiterribacteraceae</taxon>
        <taxon>Roseiterribacter</taxon>
    </lineage>
</organism>
<dbReference type="AlphaFoldDB" id="A0A8S8XAH7"/>
<dbReference type="InterPro" id="IPR050361">
    <property type="entry name" value="MPP/UQCRC_Complex"/>
</dbReference>
<accession>A0A8S8XAH7</accession>
<protein>
    <submittedName>
        <fullName evidence="3">Peptidase M16</fullName>
    </submittedName>
</protein>
<dbReference type="Proteomes" id="UP000681075">
    <property type="component" value="Unassembled WGS sequence"/>
</dbReference>
<dbReference type="RefSeq" id="WP_420244286.1">
    <property type="nucleotide sequence ID" value="NZ_BOPV01000001.1"/>
</dbReference>
<evidence type="ECO:0000313" key="3">
    <source>
        <dbReference type="EMBL" id="GIL40998.1"/>
    </source>
</evidence>
<evidence type="ECO:0000259" key="2">
    <source>
        <dbReference type="Pfam" id="PF05193"/>
    </source>
</evidence>
<keyword evidence="1" id="KW-0732">Signal</keyword>
<feature type="domain" description="Peptidase M16 C-terminal" evidence="2">
    <location>
        <begin position="187"/>
        <end position="361"/>
    </location>
</feature>
<name>A0A8S8XAH7_9PROT</name>
<feature type="signal peptide" evidence="1">
    <location>
        <begin position="1"/>
        <end position="19"/>
    </location>
</feature>
<dbReference type="InterPro" id="IPR007863">
    <property type="entry name" value="Peptidase_M16_C"/>
</dbReference>
<dbReference type="Pfam" id="PF05193">
    <property type="entry name" value="Peptidase_M16_C"/>
    <property type="match status" value="1"/>
</dbReference>
<gene>
    <name evidence="3" type="ORF">TMPK1_32350</name>
</gene>
<dbReference type="EMBL" id="BOPV01000001">
    <property type="protein sequence ID" value="GIL40998.1"/>
    <property type="molecule type" value="Genomic_DNA"/>
</dbReference>
<dbReference type="PANTHER" id="PTHR11851">
    <property type="entry name" value="METALLOPROTEASE"/>
    <property type="match status" value="1"/>
</dbReference>
<dbReference type="PANTHER" id="PTHR11851:SF224">
    <property type="entry name" value="PROCESSING PROTEASE"/>
    <property type="match status" value="1"/>
</dbReference>
<dbReference type="GO" id="GO:0046872">
    <property type="term" value="F:metal ion binding"/>
    <property type="evidence" value="ECO:0007669"/>
    <property type="project" value="InterPro"/>
</dbReference>
<evidence type="ECO:0000313" key="4">
    <source>
        <dbReference type="Proteomes" id="UP000681075"/>
    </source>
</evidence>
<dbReference type="InterPro" id="IPR011249">
    <property type="entry name" value="Metalloenz_LuxS/M16"/>
</dbReference>
<comment type="caution">
    <text evidence="3">The sequence shown here is derived from an EMBL/GenBank/DDBJ whole genome shotgun (WGS) entry which is preliminary data.</text>
</comment>
<dbReference type="SUPFAM" id="SSF63411">
    <property type="entry name" value="LuxS/MPP-like metallohydrolase"/>
    <property type="match status" value="2"/>
</dbReference>
<feature type="chain" id="PRO_5035833874" evidence="1">
    <location>
        <begin position="20"/>
        <end position="432"/>
    </location>
</feature>
<proteinExistence type="predicted"/>
<dbReference type="Gene3D" id="3.30.830.10">
    <property type="entry name" value="Metalloenzyme, LuxS/M16 peptidase-like"/>
    <property type="match status" value="2"/>
</dbReference>
<evidence type="ECO:0000256" key="1">
    <source>
        <dbReference type="SAM" id="SignalP"/>
    </source>
</evidence>
<keyword evidence="4" id="KW-1185">Reference proteome</keyword>
<reference evidence="3" key="1">
    <citation type="submission" date="2021-02" db="EMBL/GenBank/DDBJ databases">
        <title>Genome sequence of Rhodospirillales sp. strain TMPK1 isolated from soil.</title>
        <authorList>
            <person name="Nakai R."/>
            <person name="Kusada H."/>
            <person name="Tamaki H."/>
        </authorList>
    </citation>
    <scope>NUCLEOTIDE SEQUENCE</scope>
    <source>
        <strain evidence="3">TMPK1</strain>
    </source>
</reference>